<feature type="compositionally biased region" description="Low complexity" evidence="2">
    <location>
        <begin position="239"/>
        <end position="299"/>
    </location>
</feature>
<dbReference type="PANTHER" id="PTHR21715:SF0">
    <property type="entry name" value="RH04127P"/>
    <property type="match status" value="1"/>
</dbReference>
<feature type="region of interest" description="Disordered" evidence="2">
    <location>
        <begin position="1029"/>
        <end position="1060"/>
    </location>
</feature>
<feature type="compositionally biased region" description="Low complexity" evidence="2">
    <location>
        <begin position="306"/>
        <end position="331"/>
    </location>
</feature>
<evidence type="ECO:0000256" key="1">
    <source>
        <dbReference type="SAM" id="Coils"/>
    </source>
</evidence>
<dbReference type="PROSITE" id="PS50020">
    <property type="entry name" value="WW_DOMAIN_2"/>
    <property type="match status" value="1"/>
</dbReference>
<dbReference type="EMBL" id="CAUYUJ010007513">
    <property type="protein sequence ID" value="CAK0821029.1"/>
    <property type="molecule type" value="Genomic_DNA"/>
</dbReference>
<feature type="compositionally biased region" description="Low complexity" evidence="2">
    <location>
        <begin position="1128"/>
        <end position="1142"/>
    </location>
</feature>
<evidence type="ECO:0000313" key="5">
    <source>
        <dbReference type="Proteomes" id="UP001189429"/>
    </source>
</evidence>
<dbReference type="SUPFAM" id="SSF51045">
    <property type="entry name" value="WW domain"/>
    <property type="match status" value="1"/>
</dbReference>
<feature type="compositionally biased region" description="Low complexity" evidence="2">
    <location>
        <begin position="156"/>
        <end position="173"/>
    </location>
</feature>
<keyword evidence="5" id="KW-1185">Reference proteome</keyword>
<feature type="domain" description="WW" evidence="3">
    <location>
        <begin position="88"/>
        <end position="121"/>
    </location>
</feature>
<accession>A0ABN9RT28</accession>
<dbReference type="CDD" id="cd00201">
    <property type="entry name" value="WW"/>
    <property type="match status" value="1"/>
</dbReference>
<evidence type="ECO:0000259" key="3">
    <source>
        <dbReference type="PROSITE" id="PS50020"/>
    </source>
</evidence>
<feature type="compositionally biased region" description="Low complexity" evidence="2">
    <location>
        <begin position="220"/>
        <end position="230"/>
    </location>
</feature>
<dbReference type="SMART" id="SM00456">
    <property type="entry name" value="WW"/>
    <property type="match status" value="1"/>
</dbReference>
<feature type="compositionally biased region" description="Low complexity" evidence="2">
    <location>
        <begin position="342"/>
        <end position="360"/>
    </location>
</feature>
<keyword evidence="1" id="KW-0175">Coiled coil</keyword>
<feature type="compositionally biased region" description="Polar residues" evidence="2">
    <location>
        <begin position="381"/>
        <end position="394"/>
    </location>
</feature>
<gene>
    <name evidence="4" type="ORF">PCOR1329_LOCUS22464</name>
</gene>
<feature type="region of interest" description="Disordered" evidence="2">
    <location>
        <begin position="503"/>
        <end position="549"/>
    </location>
</feature>
<feature type="compositionally biased region" description="Low complexity" evidence="2">
    <location>
        <begin position="182"/>
        <end position="191"/>
    </location>
</feature>
<feature type="region of interest" description="Disordered" evidence="2">
    <location>
        <begin position="457"/>
        <end position="491"/>
    </location>
</feature>
<evidence type="ECO:0000256" key="2">
    <source>
        <dbReference type="SAM" id="MobiDB-lite"/>
    </source>
</evidence>
<dbReference type="Gene3D" id="3.30.1470.10">
    <property type="entry name" value="Photosystem I PsaD, reaction center subunit II"/>
    <property type="match status" value="1"/>
</dbReference>
<feature type="compositionally biased region" description="Low complexity" evidence="2">
    <location>
        <begin position="919"/>
        <end position="936"/>
    </location>
</feature>
<organism evidence="4 5">
    <name type="scientific">Prorocentrum cordatum</name>
    <dbReference type="NCBI Taxonomy" id="2364126"/>
    <lineage>
        <taxon>Eukaryota</taxon>
        <taxon>Sar</taxon>
        <taxon>Alveolata</taxon>
        <taxon>Dinophyceae</taxon>
        <taxon>Prorocentrales</taxon>
        <taxon>Prorocentraceae</taxon>
        <taxon>Prorocentrum</taxon>
    </lineage>
</organism>
<protein>
    <recommendedName>
        <fullName evidence="3">WW domain-containing protein</fullName>
    </recommendedName>
</protein>
<feature type="compositionally biased region" description="Low complexity" evidence="2">
    <location>
        <begin position="200"/>
        <end position="211"/>
    </location>
</feature>
<evidence type="ECO:0000313" key="4">
    <source>
        <dbReference type="EMBL" id="CAK0821029.1"/>
    </source>
</evidence>
<feature type="compositionally biased region" description="Low complexity" evidence="2">
    <location>
        <begin position="481"/>
        <end position="491"/>
    </location>
</feature>
<dbReference type="InterPro" id="IPR053233">
    <property type="entry name" value="ABRA-related"/>
</dbReference>
<feature type="region of interest" description="Disordered" evidence="2">
    <location>
        <begin position="849"/>
        <end position="956"/>
    </location>
</feature>
<dbReference type="PANTHER" id="PTHR21715">
    <property type="entry name" value="RH04127P"/>
    <property type="match status" value="1"/>
</dbReference>
<feature type="region of interest" description="Disordered" evidence="2">
    <location>
        <begin position="91"/>
        <end position="413"/>
    </location>
</feature>
<feature type="coiled-coil region" evidence="1">
    <location>
        <begin position="713"/>
        <end position="775"/>
    </location>
</feature>
<sequence length="1167" mass="120429">MPGADDISLASIASSIEACEEQDAGEEEKMDVECADNVATEQVVTLEEKMDVEYEPNEGEIREYAEWLGMDVEEDQHLFWIARKGLKTALPKPWKPCESSDGDGFYFNPDTGESKWDHPCDHELRELYRTEKEKAKHPDAPATSSASLPRPDTAQPATEPAETPSSAASAATSKPPLLTPRSSGKPPLLTPLGGGGGAAGLPALSLLPPLSMQRSSSKNQLDQPLELPLPDNSPTGSQASSEAAALLHLLEGIPDWPDADAQQPPSAPTATPAAPVAAAAPTGAEAWEQQQAKPAATDVVPPPPALLAAPAAAPAAQPAARAPASPGSPEPGRGVQGGSPSPGGSDAAPSGPPAAVAQDGALGGAGPQGASPPAVEHDCDATTSVEATALSPLTPTAGAVAATRSPRPPLPEAFRQAAVACAEKPPDLEEDPLKLLELTSPETPQLVSVLAAELKQENSKDNLSQLWSQLDAGEPPADQKASSPRTASAAPATYSLELSSLSAIAEQSPSPRHCAGDSRRAVVEQPHAGHGSTASGRDRGHMEADASKPPLAGRLAALALAVGAGEDGEKRAAAARGEEAALEGTLKRGELDAQGLGASGTLPEGLGAGAETLRQRWGGSGGDGGADAARLVEQLQKQLGVLAARVQAVEGTRLDGPVAKPKVQLGELKVGGAPVAAEDVAEAAAACAERRLHESGLALQRERAEHCATRTALREAQRDVIRLQGELRHKEVEAEHAGVEARRAHAELEGREEERRRLQLQLHAKDSELAQLRAERATQARLGEEGAQQKRLELQQREQMLADWERFLQEKERLAAEAEVRLHSRARELRASEHQLELGGLRRALSEAGCAGPEAPRRARGAPATSGSWASPPPPSFAAACGGNTGRAGVCSAEQPTTARRRSRLTSDASGLGARRESSAPPGAAAGRGQGPAAASKRSNPGPVQAAGDAHGSASSTLSLRDELLELGSDEEAAACRPHDAACQTSAAAAALERLADAGPPAAAPESPAADPAITEALRARRRELRREAAELEDERHRWRSDVRRGRRSDGAAPHRGPAEGLAEARAALDARAASLNAAIAEYRSLERRLLGTHRRADAAAAAPPRAASRCSSAARVASAGLDLAAAGPCSGRSPRGAPRGSRGPGCAGGVQTLVRSGAQVSSFGGA</sequence>
<feature type="compositionally biased region" description="Basic and acidic residues" evidence="2">
    <location>
        <begin position="536"/>
        <end position="546"/>
    </location>
</feature>
<dbReference type="InterPro" id="IPR001202">
    <property type="entry name" value="WW_dom"/>
</dbReference>
<comment type="caution">
    <text evidence="4">The sequence shown here is derived from an EMBL/GenBank/DDBJ whole genome shotgun (WGS) entry which is preliminary data.</text>
</comment>
<feature type="compositionally biased region" description="Basic and acidic residues" evidence="2">
    <location>
        <begin position="1029"/>
        <end position="1050"/>
    </location>
</feature>
<proteinExistence type="predicted"/>
<dbReference type="InterPro" id="IPR036020">
    <property type="entry name" value="WW_dom_sf"/>
</dbReference>
<name>A0ABN9RT28_9DINO</name>
<reference evidence="4" key="1">
    <citation type="submission" date="2023-10" db="EMBL/GenBank/DDBJ databases">
        <authorList>
            <person name="Chen Y."/>
            <person name="Shah S."/>
            <person name="Dougan E. K."/>
            <person name="Thang M."/>
            <person name="Chan C."/>
        </authorList>
    </citation>
    <scope>NUCLEOTIDE SEQUENCE [LARGE SCALE GENOMIC DNA]</scope>
</reference>
<feature type="compositionally biased region" description="Basic and acidic residues" evidence="2">
    <location>
        <begin position="112"/>
        <end position="139"/>
    </location>
</feature>
<feature type="region of interest" description="Disordered" evidence="2">
    <location>
        <begin position="1126"/>
        <end position="1151"/>
    </location>
</feature>
<dbReference type="Proteomes" id="UP001189429">
    <property type="component" value="Unassembled WGS sequence"/>
</dbReference>
<feature type="compositionally biased region" description="Low complexity" evidence="2">
    <location>
        <begin position="861"/>
        <end position="870"/>
    </location>
</feature>